<keyword evidence="4" id="KW-0347">Helicase</keyword>
<dbReference type="GO" id="GO:0006281">
    <property type="term" value="P:DNA repair"/>
    <property type="evidence" value="ECO:0007669"/>
    <property type="project" value="UniProtKB-KW"/>
</dbReference>
<keyword evidence="7" id="KW-0234">DNA repair</keyword>
<evidence type="ECO:0000256" key="7">
    <source>
        <dbReference type="ARBA" id="ARBA00023204"/>
    </source>
</evidence>
<dbReference type="GO" id="GO:0004386">
    <property type="term" value="F:helicase activity"/>
    <property type="evidence" value="ECO:0007669"/>
    <property type="project" value="UniProtKB-KW"/>
</dbReference>
<dbReference type="Proteomes" id="UP000051448">
    <property type="component" value="Unassembled WGS sequence"/>
</dbReference>
<dbReference type="GeneID" id="98309589"/>
<reference evidence="9 10" key="1">
    <citation type="journal article" date="2015" name="Genome Announc.">
        <title>Expanding the biotechnology potential of lactobacilli through comparative genomics of 213 strains and associated genera.</title>
        <authorList>
            <person name="Sun Z."/>
            <person name="Harris H.M."/>
            <person name="McCann A."/>
            <person name="Guo C."/>
            <person name="Argimon S."/>
            <person name="Zhang W."/>
            <person name="Yang X."/>
            <person name="Jeffery I.B."/>
            <person name="Cooney J.C."/>
            <person name="Kagawa T.F."/>
            <person name="Liu W."/>
            <person name="Song Y."/>
            <person name="Salvetti E."/>
            <person name="Wrobel A."/>
            <person name="Rasinkangas P."/>
            <person name="Parkhill J."/>
            <person name="Rea M.C."/>
            <person name="O'Sullivan O."/>
            <person name="Ritari J."/>
            <person name="Douillard F.P."/>
            <person name="Paul Ross R."/>
            <person name="Yang R."/>
            <person name="Briner A.E."/>
            <person name="Felis G.E."/>
            <person name="de Vos W.M."/>
            <person name="Barrangou R."/>
            <person name="Klaenhammer T.R."/>
            <person name="Caufield P.W."/>
            <person name="Cui Y."/>
            <person name="Zhang H."/>
            <person name="O'Toole P.W."/>
        </authorList>
    </citation>
    <scope>NUCLEOTIDE SEQUENCE [LARGE SCALE GENOMIC DNA]</scope>
    <source>
        <strain evidence="9 10">DSM 19519</strain>
    </source>
</reference>
<dbReference type="Gene3D" id="3.90.320.10">
    <property type="match status" value="1"/>
</dbReference>
<dbReference type="InterPro" id="IPR011604">
    <property type="entry name" value="PDDEXK-like_dom_sf"/>
</dbReference>
<sequence>MRLKYEELELLKKKYGVNRIWSFSRISTFLNCRWAYKLLYIDKIRANNDNVYTIMGTECHRIIQDYLANDIKYPDMEHQWGEFIQKWKDDPKSFQFDTKKIENGYLDNIEHYFKNTDSIPFKVNNEKPILIKLKDKDGKPFIFVGYADTEYKDDKGDLNIIDFKTSSKSTFSPKGLPKKSMQLILYAIGEHQRTGLPYDKIHCRFDMQKYCTVNYRMENGKWKNSIQARSEWVFKMSNKLKTKLPKAGVDPITTDEMIIEASQNNNMDNLPEEVRNQFRISNYYIDIELSEEICQKLEEKIIGYCKDTLELEDMGEDLNDYLEINFPYDSSNYYCQKLCAYHSSQAFKEEMGIIKKPLLDEQEIDNLFGNVESEDAEEDDELLKELLS</sequence>
<gene>
    <name evidence="9" type="ORF">FC92_GL001015</name>
</gene>
<dbReference type="EMBL" id="AZDX01000003">
    <property type="protein sequence ID" value="KRL07947.1"/>
    <property type="molecule type" value="Genomic_DNA"/>
</dbReference>
<evidence type="ECO:0000259" key="8">
    <source>
        <dbReference type="Pfam" id="PF12705"/>
    </source>
</evidence>
<feature type="domain" description="PD-(D/E)XK endonuclease-like" evidence="8">
    <location>
        <begin position="21"/>
        <end position="195"/>
    </location>
</feature>
<proteinExistence type="predicted"/>
<dbReference type="AlphaFoldDB" id="A0A0R1MUE5"/>
<evidence type="ECO:0000313" key="10">
    <source>
        <dbReference type="Proteomes" id="UP000051448"/>
    </source>
</evidence>
<dbReference type="GO" id="GO:0003677">
    <property type="term" value="F:DNA binding"/>
    <property type="evidence" value="ECO:0007669"/>
    <property type="project" value="UniProtKB-KW"/>
</dbReference>
<dbReference type="PATRIC" id="fig|1423759.3.peg.1071"/>
<evidence type="ECO:0000256" key="5">
    <source>
        <dbReference type="ARBA" id="ARBA00022840"/>
    </source>
</evidence>
<organism evidence="9 10">
    <name type="scientific">Liquorilactobacillus hordei DSM 19519</name>
    <dbReference type="NCBI Taxonomy" id="1423759"/>
    <lineage>
        <taxon>Bacteria</taxon>
        <taxon>Bacillati</taxon>
        <taxon>Bacillota</taxon>
        <taxon>Bacilli</taxon>
        <taxon>Lactobacillales</taxon>
        <taxon>Lactobacillaceae</taxon>
        <taxon>Liquorilactobacillus</taxon>
    </lineage>
</organism>
<dbReference type="OrthoDB" id="9758506at2"/>
<keyword evidence="5" id="KW-0067">ATP-binding</keyword>
<dbReference type="Pfam" id="PF12705">
    <property type="entry name" value="PDDEXK_1"/>
    <property type="match status" value="1"/>
</dbReference>
<keyword evidence="2" id="KW-0227">DNA damage</keyword>
<dbReference type="STRING" id="1423759.FC92_GL001015"/>
<keyword evidence="10" id="KW-1185">Reference proteome</keyword>
<dbReference type="GO" id="GO:0005524">
    <property type="term" value="F:ATP binding"/>
    <property type="evidence" value="ECO:0007669"/>
    <property type="project" value="UniProtKB-KW"/>
</dbReference>
<keyword evidence="3" id="KW-0378">Hydrolase</keyword>
<evidence type="ECO:0000256" key="2">
    <source>
        <dbReference type="ARBA" id="ARBA00022763"/>
    </source>
</evidence>
<keyword evidence="1" id="KW-0547">Nucleotide-binding</keyword>
<evidence type="ECO:0000256" key="4">
    <source>
        <dbReference type="ARBA" id="ARBA00022806"/>
    </source>
</evidence>
<dbReference type="RefSeq" id="WP_057868734.1">
    <property type="nucleotide sequence ID" value="NZ_AZDX01000003.1"/>
</dbReference>
<dbReference type="InterPro" id="IPR038726">
    <property type="entry name" value="PDDEXK_AddAB-type"/>
</dbReference>
<protein>
    <recommendedName>
        <fullName evidence="8">PD-(D/E)XK endonuclease-like domain-containing protein</fullName>
    </recommendedName>
</protein>
<comment type="caution">
    <text evidence="9">The sequence shown here is derived from an EMBL/GenBank/DDBJ whole genome shotgun (WGS) entry which is preliminary data.</text>
</comment>
<name>A0A0R1MUE5_9LACO</name>
<evidence type="ECO:0000256" key="1">
    <source>
        <dbReference type="ARBA" id="ARBA00022741"/>
    </source>
</evidence>
<dbReference type="GO" id="GO:0016787">
    <property type="term" value="F:hydrolase activity"/>
    <property type="evidence" value="ECO:0007669"/>
    <property type="project" value="UniProtKB-KW"/>
</dbReference>
<evidence type="ECO:0000256" key="3">
    <source>
        <dbReference type="ARBA" id="ARBA00022801"/>
    </source>
</evidence>
<accession>A0A0R1MUE5</accession>
<keyword evidence="6" id="KW-0238">DNA-binding</keyword>
<evidence type="ECO:0000313" key="9">
    <source>
        <dbReference type="EMBL" id="KRL07947.1"/>
    </source>
</evidence>
<evidence type="ECO:0000256" key="6">
    <source>
        <dbReference type="ARBA" id="ARBA00023125"/>
    </source>
</evidence>